<proteinExistence type="predicted"/>
<organism evidence="2">
    <name type="scientific">Anguilla anguilla</name>
    <name type="common">European freshwater eel</name>
    <name type="synonym">Muraena anguilla</name>
    <dbReference type="NCBI Taxonomy" id="7936"/>
    <lineage>
        <taxon>Eukaryota</taxon>
        <taxon>Metazoa</taxon>
        <taxon>Chordata</taxon>
        <taxon>Craniata</taxon>
        <taxon>Vertebrata</taxon>
        <taxon>Euteleostomi</taxon>
        <taxon>Actinopterygii</taxon>
        <taxon>Neopterygii</taxon>
        <taxon>Teleostei</taxon>
        <taxon>Anguilliformes</taxon>
        <taxon>Anguillidae</taxon>
        <taxon>Anguilla</taxon>
    </lineage>
</organism>
<feature type="signal peptide" evidence="1">
    <location>
        <begin position="1"/>
        <end position="19"/>
    </location>
</feature>
<evidence type="ECO:0000313" key="2">
    <source>
        <dbReference type="EMBL" id="JAH38983.1"/>
    </source>
</evidence>
<protein>
    <submittedName>
        <fullName evidence="2">Uncharacterized protein</fullName>
    </submittedName>
</protein>
<evidence type="ECO:0000256" key="1">
    <source>
        <dbReference type="SAM" id="SignalP"/>
    </source>
</evidence>
<dbReference type="AlphaFoldDB" id="A0A0E9SEP6"/>
<dbReference type="EMBL" id="GBXM01069594">
    <property type="protein sequence ID" value="JAH38983.1"/>
    <property type="molecule type" value="Transcribed_RNA"/>
</dbReference>
<reference evidence="2" key="1">
    <citation type="submission" date="2014-11" db="EMBL/GenBank/DDBJ databases">
        <authorList>
            <person name="Amaro Gonzalez C."/>
        </authorList>
    </citation>
    <scope>NUCLEOTIDE SEQUENCE</scope>
</reference>
<feature type="chain" id="PRO_5007401411" evidence="1">
    <location>
        <begin position="20"/>
        <end position="50"/>
    </location>
</feature>
<name>A0A0E9SEP6_ANGAN</name>
<reference evidence="2" key="2">
    <citation type="journal article" date="2015" name="Fish Shellfish Immunol.">
        <title>Early steps in the European eel (Anguilla anguilla)-Vibrio vulnificus interaction in the gills: Role of the RtxA13 toxin.</title>
        <authorList>
            <person name="Callol A."/>
            <person name="Pajuelo D."/>
            <person name="Ebbesson L."/>
            <person name="Teles M."/>
            <person name="MacKenzie S."/>
            <person name="Amaro C."/>
        </authorList>
    </citation>
    <scope>NUCLEOTIDE SEQUENCE</scope>
</reference>
<sequence length="50" mass="5873">MKSARLVTTLSLFYALKFAWLNQSDIQALTSHFWLVMNADFFHSKYFAVL</sequence>
<accession>A0A0E9SEP6</accession>
<dbReference type="EMBL" id="GBXM01090294">
    <property type="protein sequence ID" value="JAH18283.1"/>
    <property type="molecule type" value="Transcribed_RNA"/>
</dbReference>
<keyword evidence="1" id="KW-0732">Signal</keyword>